<dbReference type="InterPro" id="IPR002401">
    <property type="entry name" value="Cyt_P450_E_grp-I"/>
</dbReference>
<dbReference type="GO" id="GO:0004497">
    <property type="term" value="F:monooxygenase activity"/>
    <property type="evidence" value="ECO:0007669"/>
    <property type="project" value="UniProtKB-KW"/>
</dbReference>
<evidence type="ECO:0000256" key="4">
    <source>
        <dbReference type="ARBA" id="ARBA00022723"/>
    </source>
</evidence>
<accession>A0A1B8GTH2</accession>
<dbReference type="PRINTS" id="PR00463">
    <property type="entry name" value="EP450I"/>
</dbReference>
<reference evidence="10" key="2">
    <citation type="journal article" date="2018" name="Nat. Commun.">
        <title>Extreme sensitivity to ultraviolet light in the fungal pathogen causing white-nose syndrome of bats.</title>
        <authorList>
            <person name="Palmer J.M."/>
            <person name="Drees K.P."/>
            <person name="Foster J.T."/>
            <person name="Lindner D.L."/>
        </authorList>
    </citation>
    <scope>NUCLEOTIDE SEQUENCE [LARGE SCALE GENOMIC DNA]</scope>
    <source>
        <strain evidence="10">UAMH 10579</strain>
    </source>
</reference>
<dbReference type="CDD" id="cd11058">
    <property type="entry name" value="CYP60B-like"/>
    <property type="match status" value="1"/>
</dbReference>
<name>A0A1B8GTH2_9PEZI</name>
<dbReference type="PANTHER" id="PTHR24305:SF210">
    <property type="entry name" value="CYTOCHROME P450 MONOOXYGENASE ASQL-RELATED"/>
    <property type="match status" value="1"/>
</dbReference>
<keyword evidence="10" id="KW-1185">Reference proteome</keyword>
<dbReference type="Pfam" id="PF00067">
    <property type="entry name" value="p450"/>
    <property type="match status" value="1"/>
</dbReference>
<evidence type="ECO:0000256" key="2">
    <source>
        <dbReference type="ARBA" id="ARBA00010617"/>
    </source>
</evidence>
<evidence type="ECO:0000256" key="8">
    <source>
        <dbReference type="SAM" id="Phobius"/>
    </source>
</evidence>
<evidence type="ECO:0008006" key="11">
    <source>
        <dbReference type="Google" id="ProtNLM"/>
    </source>
</evidence>
<evidence type="ECO:0000313" key="10">
    <source>
        <dbReference type="Proteomes" id="UP000091956"/>
    </source>
</evidence>
<keyword evidence="7" id="KW-0560">Oxidoreductase</keyword>
<dbReference type="GO" id="GO:0016705">
    <property type="term" value="F:oxidoreductase activity, acting on paired donors, with incorporation or reduction of molecular oxygen"/>
    <property type="evidence" value="ECO:0007669"/>
    <property type="project" value="InterPro"/>
</dbReference>
<dbReference type="InterPro" id="IPR017972">
    <property type="entry name" value="Cyt_P450_CS"/>
</dbReference>
<dbReference type="GeneID" id="28835895"/>
<evidence type="ECO:0000256" key="3">
    <source>
        <dbReference type="ARBA" id="ARBA00022617"/>
    </source>
</evidence>
<dbReference type="PROSITE" id="PS00086">
    <property type="entry name" value="CYTOCHROME_P450"/>
    <property type="match status" value="1"/>
</dbReference>
<dbReference type="InterPro" id="IPR036396">
    <property type="entry name" value="Cyt_P450_sf"/>
</dbReference>
<keyword evidence="3 6" id="KW-0349">Heme</keyword>
<evidence type="ECO:0000256" key="6">
    <source>
        <dbReference type="PIRSR" id="PIRSR602401-1"/>
    </source>
</evidence>
<dbReference type="PRINTS" id="PR00385">
    <property type="entry name" value="P450"/>
</dbReference>
<sequence length="540" mass="61255">MMDSNKAYSLAEEEMAAQLPDLSQYGRYQLLAIAAPLLIVLYYIGLVIYRISIHPLAKYPGPTLWAISSIPGIRSLLNGRISFDYKELHDKYGPVVRVSPEELSFNTVEAWEDIYGHRIGKHAGRPNMDKDPIHVGSVEPIPGASSLTMANDIDHARLRRALAYAFSQKALVEQEELLQDYVTKYIDNIRKFSEAGEEFNAVDWFNYTTFDIIGDLSFGEPFGCLDNKHGSRDWVVMIYESIKAGVLEQATRRFADVGTWAQQFLMWLIPSKARWIRREHLRNSKEKALRRMNDDSEHKDFLWYIMKQREKKSEVSDNEVIINAALFIIAGSETTATLLAGLTNLLLRNPEKLARVTAEIRSRFATEADLTFDNIMSLPYLNACFEESLRIFPPVPVGLLRRVPKGGDMIDGSFVPGGTSVSVPAWAASHSPANFKDPDVFLPERWMEEHQSEYGTDVKKSSQPFSLGPRGCIGRHLSYVEMRLILGRLLWNFDLAWSDSAAGKESHRRWDHDGECKHLRAFNTWEKPPLVIKASAAKKG</sequence>
<dbReference type="SUPFAM" id="SSF48264">
    <property type="entry name" value="Cytochrome P450"/>
    <property type="match status" value="1"/>
</dbReference>
<dbReference type="Gene3D" id="1.10.630.10">
    <property type="entry name" value="Cytochrome P450"/>
    <property type="match status" value="1"/>
</dbReference>
<evidence type="ECO:0000313" key="9">
    <source>
        <dbReference type="EMBL" id="OBT99134.2"/>
    </source>
</evidence>
<dbReference type="AlphaFoldDB" id="A0A1B8GTH2"/>
<dbReference type="STRING" id="342668.A0A1B8GTH2"/>
<keyword evidence="8" id="KW-1133">Transmembrane helix</keyword>
<keyword evidence="7" id="KW-0503">Monooxygenase</keyword>
<keyword evidence="8" id="KW-0472">Membrane</keyword>
<evidence type="ECO:0000256" key="7">
    <source>
        <dbReference type="RuleBase" id="RU000461"/>
    </source>
</evidence>
<keyword evidence="4 6" id="KW-0479">Metal-binding</keyword>
<dbReference type="RefSeq" id="XP_018132867.2">
    <property type="nucleotide sequence ID" value="XM_018272018.2"/>
</dbReference>
<keyword evidence="8" id="KW-0812">Transmembrane</keyword>
<evidence type="ECO:0000256" key="5">
    <source>
        <dbReference type="ARBA" id="ARBA00023004"/>
    </source>
</evidence>
<gene>
    <name evidence="9" type="ORF">VE01_02509</name>
</gene>
<feature type="transmembrane region" description="Helical" evidence="8">
    <location>
        <begin position="28"/>
        <end position="49"/>
    </location>
</feature>
<keyword evidence="5 6" id="KW-0408">Iron</keyword>
<proteinExistence type="inferred from homology"/>
<dbReference type="InterPro" id="IPR050121">
    <property type="entry name" value="Cytochrome_P450_monoxygenase"/>
</dbReference>
<comment type="cofactor">
    <cofactor evidence="1 6">
        <name>heme</name>
        <dbReference type="ChEBI" id="CHEBI:30413"/>
    </cofactor>
</comment>
<dbReference type="InterPro" id="IPR001128">
    <property type="entry name" value="Cyt_P450"/>
</dbReference>
<dbReference type="PANTHER" id="PTHR24305">
    <property type="entry name" value="CYTOCHROME P450"/>
    <property type="match status" value="1"/>
</dbReference>
<dbReference type="EMBL" id="KV460214">
    <property type="protein sequence ID" value="OBT99134.2"/>
    <property type="molecule type" value="Genomic_DNA"/>
</dbReference>
<evidence type="ECO:0000256" key="1">
    <source>
        <dbReference type="ARBA" id="ARBA00001971"/>
    </source>
</evidence>
<protein>
    <recommendedName>
        <fullName evidence="11">Cytochrome P450 monooxygenase</fullName>
    </recommendedName>
</protein>
<dbReference type="GO" id="GO:0005506">
    <property type="term" value="F:iron ion binding"/>
    <property type="evidence" value="ECO:0007669"/>
    <property type="project" value="InterPro"/>
</dbReference>
<feature type="binding site" description="axial binding residue" evidence="6">
    <location>
        <position position="472"/>
    </location>
    <ligand>
        <name>heme</name>
        <dbReference type="ChEBI" id="CHEBI:30413"/>
    </ligand>
    <ligandPart>
        <name>Fe</name>
        <dbReference type="ChEBI" id="CHEBI:18248"/>
    </ligandPart>
</feature>
<dbReference type="Proteomes" id="UP000091956">
    <property type="component" value="Unassembled WGS sequence"/>
</dbReference>
<dbReference type="GO" id="GO:0020037">
    <property type="term" value="F:heme binding"/>
    <property type="evidence" value="ECO:0007669"/>
    <property type="project" value="InterPro"/>
</dbReference>
<organism evidence="9 10">
    <name type="scientific">Pseudogymnoascus verrucosus</name>
    <dbReference type="NCBI Taxonomy" id="342668"/>
    <lineage>
        <taxon>Eukaryota</taxon>
        <taxon>Fungi</taxon>
        <taxon>Dikarya</taxon>
        <taxon>Ascomycota</taxon>
        <taxon>Pezizomycotina</taxon>
        <taxon>Leotiomycetes</taxon>
        <taxon>Thelebolales</taxon>
        <taxon>Thelebolaceae</taxon>
        <taxon>Pseudogymnoascus</taxon>
    </lineage>
</organism>
<comment type="similarity">
    <text evidence="2 7">Belongs to the cytochrome P450 family.</text>
</comment>
<reference evidence="9 10" key="1">
    <citation type="submission" date="2016-03" db="EMBL/GenBank/DDBJ databases">
        <title>Comparative genomics of Pseudogymnoascus destructans, the fungus causing white-nose syndrome of bats.</title>
        <authorList>
            <person name="Palmer J.M."/>
            <person name="Drees K.P."/>
            <person name="Foster J.T."/>
            <person name="Lindner D.L."/>
        </authorList>
    </citation>
    <scope>NUCLEOTIDE SEQUENCE [LARGE SCALE GENOMIC DNA]</scope>
    <source>
        <strain evidence="9 10">UAMH 10579</strain>
    </source>
</reference>